<keyword evidence="1" id="KW-0812">Transmembrane</keyword>
<keyword evidence="1" id="KW-0472">Membrane</keyword>
<dbReference type="Proteomes" id="UP000231586">
    <property type="component" value="Unassembled WGS sequence"/>
</dbReference>
<keyword evidence="4" id="KW-1185">Reference proteome</keyword>
<comment type="caution">
    <text evidence="3">The sequence shown here is derived from an EMBL/GenBank/DDBJ whole genome shotgun (WGS) entry which is preliminary data.</text>
</comment>
<feature type="transmembrane region" description="Helical" evidence="1">
    <location>
        <begin position="57"/>
        <end position="74"/>
    </location>
</feature>
<dbReference type="InterPro" id="IPR019692">
    <property type="entry name" value="CFP-6_PH"/>
</dbReference>
<feature type="domain" description="Low molecular weight protein antigen 6 PH" evidence="2">
    <location>
        <begin position="81"/>
        <end position="143"/>
    </location>
</feature>
<evidence type="ECO:0000259" key="2">
    <source>
        <dbReference type="Pfam" id="PF10756"/>
    </source>
</evidence>
<dbReference type="Pfam" id="PF10756">
    <property type="entry name" value="bPH_6"/>
    <property type="match status" value="1"/>
</dbReference>
<protein>
    <submittedName>
        <fullName evidence="3">PH (Pleckstrin Homology) domain-containing protein</fullName>
    </submittedName>
</protein>
<sequence length="158" mass="17002">MRVTPHTDRPADAWLYAPFRPRFALFAGALTATVLVGGCAFVALAARQTGFDSGQRVAIVVVGLLGAWFLELLVNTSARPTPDGLTVRNVVHRRRLEWAEVVAVRFAPADPWVVLDLADGTTLAVMAVQRADGARGVRDANRLARLVALHGEAPDRAP</sequence>
<feature type="transmembrane region" description="Helical" evidence="1">
    <location>
        <begin position="23"/>
        <end position="45"/>
    </location>
</feature>
<accession>A0A2M8W3T4</accession>
<evidence type="ECO:0000256" key="1">
    <source>
        <dbReference type="SAM" id="Phobius"/>
    </source>
</evidence>
<dbReference type="AlphaFoldDB" id="A0A2M8W3T4"/>
<reference evidence="3 4" key="1">
    <citation type="submission" date="2017-11" db="EMBL/GenBank/DDBJ databases">
        <title>Genomic Encyclopedia of Archaeal and Bacterial Type Strains, Phase II (KMG-II): From Individual Species to Whole Genera.</title>
        <authorList>
            <person name="Goeker M."/>
        </authorList>
    </citation>
    <scope>NUCLEOTIDE SEQUENCE [LARGE SCALE GENOMIC DNA]</scope>
    <source>
        <strain evidence="3 4">DSM 22413</strain>
    </source>
</reference>
<name>A0A2M8W3T4_9MICO</name>
<proteinExistence type="predicted"/>
<organism evidence="3 4">
    <name type="scientific">Luteimicrobium subarcticum</name>
    <dbReference type="NCBI Taxonomy" id="620910"/>
    <lineage>
        <taxon>Bacteria</taxon>
        <taxon>Bacillati</taxon>
        <taxon>Actinomycetota</taxon>
        <taxon>Actinomycetes</taxon>
        <taxon>Micrococcales</taxon>
        <taxon>Luteimicrobium</taxon>
    </lineage>
</organism>
<evidence type="ECO:0000313" key="4">
    <source>
        <dbReference type="Proteomes" id="UP000231586"/>
    </source>
</evidence>
<gene>
    <name evidence="3" type="ORF">CLV34_2771</name>
</gene>
<keyword evidence="1" id="KW-1133">Transmembrane helix</keyword>
<dbReference type="EMBL" id="PGTZ01000011">
    <property type="protein sequence ID" value="PJI85588.1"/>
    <property type="molecule type" value="Genomic_DNA"/>
</dbReference>
<evidence type="ECO:0000313" key="3">
    <source>
        <dbReference type="EMBL" id="PJI85588.1"/>
    </source>
</evidence>
<dbReference type="RefSeq" id="WP_245859239.1">
    <property type="nucleotide sequence ID" value="NZ_PGTZ01000011.1"/>
</dbReference>